<dbReference type="PROSITE" id="PS00018">
    <property type="entry name" value="EF_HAND_1"/>
    <property type="match status" value="1"/>
</dbReference>
<dbReference type="InterPro" id="IPR052039">
    <property type="entry name" value="Caspase-related_regulators"/>
</dbReference>
<feature type="transmembrane region" description="Helical" evidence="2">
    <location>
        <begin position="513"/>
        <end position="533"/>
    </location>
</feature>
<evidence type="ECO:0000313" key="5">
    <source>
        <dbReference type="Proteomes" id="UP000289954"/>
    </source>
</evidence>
<organism evidence="4 5">
    <name type="scientific">Cellulomonas biazotea</name>
    <dbReference type="NCBI Taxonomy" id="1709"/>
    <lineage>
        <taxon>Bacteria</taxon>
        <taxon>Bacillati</taxon>
        <taxon>Actinomycetota</taxon>
        <taxon>Actinomycetes</taxon>
        <taxon>Micrococcales</taxon>
        <taxon>Cellulomonadaceae</taxon>
        <taxon>Cellulomonas</taxon>
    </lineage>
</organism>
<dbReference type="EMBL" id="BIMR01000124">
    <property type="protein sequence ID" value="GCE76704.1"/>
    <property type="molecule type" value="Genomic_DNA"/>
</dbReference>
<dbReference type="InterPro" id="IPR011600">
    <property type="entry name" value="Pept_C14_caspase"/>
</dbReference>
<keyword evidence="2" id="KW-1133">Transmembrane helix</keyword>
<gene>
    <name evidence="4" type="ORF">CBZ_17600</name>
</gene>
<feature type="transmembrane region" description="Helical" evidence="2">
    <location>
        <begin position="648"/>
        <end position="669"/>
    </location>
</feature>
<dbReference type="Gene3D" id="3.40.50.1460">
    <property type="match status" value="1"/>
</dbReference>
<proteinExistence type="predicted"/>
<feature type="compositionally biased region" description="Low complexity" evidence="1">
    <location>
        <begin position="462"/>
        <end position="500"/>
    </location>
</feature>
<feature type="transmembrane region" description="Helical" evidence="2">
    <location>
        <begin position="545"/>
        <end position="566"/>
    </location>
</feature>
<feature type="transmembrane region" description="Helical" evidence="2">
    <location>
        <begin position="610"/>
        <end position="628"/>
    </location>
</feature>
<dbReference type="SUPFAM" id="SSF52129">
    <property type="entry name" value="Caspase-like"/>
    <property type="match status" value="1"/>
</dbReference>
<dbReference type="Pfam" id="PF00656">
    <property type="entry name" value="Peptidase_C14"/>
    <property type="match status" value="1"/>
</dbReference>
<feature type="transmembrane region" description="Helical" evidence="2">
    <location>
        <begin position="573"/>
        <end position="598"/>
    </location>
</feature>
<accession>A0A402DRG3</accession>
<feature type="domain" description="Peptidase C14 caspase" evidence="3">
    <location>
        <begin position="5"/>
        <end position="240"/>
    </location>
</feature>
<dbReference type="InterPro" id="IPR029030">
    <property type="entry name" value="Caspase-like_dom_sf"/>
</dbReference>
<feature type="transmembrane region" description="Helical" evidence="2">
    <location>
        <begin position="738"/>
        <end position="757"/>
    </location>
</feature>
<keyword evidence="2" id="KW-0812">Transmembrane</keyword>
<dbReference type="Proteomes" id="UP000289954">
    <property type="component" value="Unassembled WGS sequence"/>
</dbReference>
<dbReference type="PANTHER" id="PTHR22576:SF37">
    <property type="entry name" value="MUCOSA-ASSOCIATED LYMPHOID TISSUE LYMPHOMA TRANSLOCATION PROTEIN 1"/>
    <property type="match status" value="1"/>
</dbReference>
<comment type="caution">
    <text evidence="4">The sequence shown here is derived from an EMBL/GenBank/DDBJ whole genome shotgun (WGS) entry which is preliminary data.</text>
</comment>
<dbReference type="RefSeq" id="WP_218022740.1">
    <property type="nucleotide sequence ID" value="NZ_BIMR01000124.1"/>
</dbReference>
<evidence type="ECO:0000259" key="3">
    <source>
        <dbReference type="Pfam" id="PF00656"/>
    </source>
</evidence>
<dbReference type="GO" id="GO:0006508">
    <property type="term" value="P:proteolysis"/>
    <property type="evidence" value="ECO:0007669"/>
    <property type="project" value="InterPro"/>
</dbReference>
<evidence type="ECO:0000256" key="2">
    <source>
        <dbReference type="SAM" id="Phobius"/>
    </source>
</evidence>
<keyword evidence="2" id="KW-0472">Membrane</keyword>
<protein>
    <recommendedName>
        <fullName evidence="3">Peptidase C14 caspase domain-containing protein</fullName>
    </recommendedName>
</protein>
<evidence type="ECO:0000256" key="1">
    <source>
        <dbReference type="SAM" id="MobiDB-lite"/>
    </source>
</evidence>
<dbReference type="InterPro" id="IPR018247">
    <property type="entry name" value="EF_Hand_1_Ca_BS"/>
</dbReference>
<dbReference type="GO" id="GO:0004197">
    <property type="term" value="F:cysteine-type endopeptidase activity"/>
    <property type="evidence" value="ECO:0007669"/>
    <property type="project" value="InterPro"/>
</dbReference>
<reference evidence="4 5" key="1">
    <citation type="submission" date="2019-01" db="EMBL/GenBank/DDBJ databases">
        <title>Draft genome sequence of Cellulomonas takizawaensis strain TKZ-21.</title>
        <authorList>
            <person name="Yamamura H."/>
            <person name="Hayashi T."/>
            <person name="Hamada M."/>
            <person name="Serisawa Y."/>
            <person name="Matsuyama K."/>
            <person name="Nakagawa Y."/>
            <person name="Otoguro M."/>
            <person name="Yanagida F."/>
            <person name="Hayakawa M."/>
        </authorList>
    </citation>
    <scope>NUCLEOTIDE SEQUENCE [LARGE SCALE GENOMIC DNA]</scope>
    <source>
        <strain evidence="4 5">NBRC12680</strain>
    </source>
</reference>
<feature type="region of interest" description="Disordered" evidence="1">
    <location>
        <begin position="762"/>
        <end position="783"/>
    </location>
</feature>
<feature type="region of interest" description="Disordered" evidence="1">
    <location>
        <begin position="462"/>
        <end position="502"/>
    </location>
</feature>
<dbReference type="PANTHER" id="PTHR22576">
    <property type="entry name" value="MUCOSA ASSOCIATED LYMPHOID TISSUE LYMPHOMA TRANSLOCATION PROTEIN 1/PARACASPASE"/>
    <property type="match status" value="1"/>
</dbReference>
<feature type="transmembrane region" description="Helical" evidence="2">
    <location>
        <begin position="702"/>
        <end position="718"/>
    </location>
</feature>
<sequence>MTGARKALIVACDTYDQEGLRRLRSPRADAAALAAVLGDPQIGGFDVDVVHNEPAHEVQGRVEELFAECRPDDLLLLHLACHGLKSESGELFFAARNTRLSRLASTAVSADFVQRCMRASRSRSIVLLLDCCYGGAFGAGVSVRAAGPVDVVGSFPAGLEGGRGRAVITASSAMEYAFEGETLADDRSAPSVFTEALVRGLSTGEADRDEDGWVSLNELYDYVFDQVRTTTPSQTPTRDVEMQGELYLARSRRRRIQPAPVPPDLLAASHDANVFTRLGAVSELRTRLLGANLPAAAGAHERLVEMAELDIRYVADAATAAVADAHLTVHPLALDLGEVVEGASSPRGHVTVTGPPLARTCTFEPSDPRIRVEEGGDGFAVLVDTSVVGRLDGSVTMRGPLGGAVVEVHVDVTQPVVAPGPVTPDVAAPPDAAPQTAAAPDVAPDVVAPHVVTPDGVATAVTAPTTAPGPAASVPPARASSTTVPASPSPSASVRPADAPRTGARADVLRGRVGAVLTLAGSGVLVWGAFSRFRSQTPMQDYDPWWFRHAVVVAATVAVAAVVVLVPRTRWPAGVGLLLGVLVASTWDLVTLLTAWVVYAQDAGDTNPGFWLLVVGHGVTLVGGAVVAREVAGPAGGRVGVPVLPRPVVWSLVGAGVAGAVAVVVSATRPDDDPLPWYMTAWTVLTVTAVPLVVAFLRPARFGAWVLVGWVAGAAVAVPRYGEILAFEGGTQDGDATVWIGVAVLLLVPLAVVLWRVGGPTGPPGDRQADTTDDAGPVTDHVR</sequence>
<dbReference type="AlphaFoldDB" id="A0A402DRG3"/>
<feature type="transmembrane region" description="Helical" evidence="2">
    <location>
        <begin position="675"/>
        <end position="697"/>
    </location>
</feature>
<dbReference type="NCBIfam" id="NF047832">
    <property type="entry name" value="caspase_w_EACC1"/>
    <property type="match status" value="1"/>
</dbReference>
<keyword evidence="5" id="KW-1185">Reference proteome</keyword>
<name>A0A402DRG3_9CELL</name>
<evidence type="ECO:0000313" key="4">
    <source>
        <dbReference type="EMBL" id="GCE76704.1"/>
    </source>
</evidence>